<evidence type="ECO:0000256" key="5">
    <source>
        <dbReference type="ARBA" id="ARBA00023002"/>
    </source>
</evidence>
<comment type="cofactor">
    <cofactor evidence="1">
        <name>FAD</name>
        <dbReference type="ChEBI" id="CHEBI:57692"/>
    </cofactor>
</comment>
<reference evidence="8 9" key="1">
    <citation type="submission" date="2023-11" db="EMBL/GenBank/DDBJ databases">
        <authorList>
            <person name="Xu M."/>
            <person name="Jiang T."/>
        </authorList>
    </citation>
    <scope>NUCLEOTIDE SEQUENCE [LARGE SCALE GENOMIC DNA]</scope>
    <source>
        <strain evidence="8 9">SD</strain>
    </source>
</reference>
<evidence type="ECO:0000256" key="6">
    <source>
        <dbReference type="ARBA" id="ARBA00023033"/>
    </source>
</evidence>
<dbReference type="SUPFAM" id="SSF51905">
    <property type="entry name" value="FAD/NAD(P)-binding domain"/>
    <property type="match status" value="1"/>
</dbReference>
<organism evidence="8 9">
    <name type="scientific">Patulibacter brassicae</name>
    <dbReference type="NCBI Taxonomy" id="1705717"/>
    <lineage>
        <taxon>Bacteria</taxon>
        <taxon>Bacillati</taxon>
        <taxon>Actinomycetota</taxon>
        <taxon>Thermoleophilia</taxon>
        <taxon>Solirubrobacterales</taxon>
        <taxon>Patulibacteraceae</taxon>
        <taxon>Patulibacter</taxon>
    </lineage>
</organism>
<dbReference type="Proteomes" id="UP001277761">
    <property type="component" value="Unassembled WGS sequence"/>
</dbReference>
<proteinExistence type="inferred from homology"/>
<accession>A0ABU4VMW6</accession>
<dbReference type="Pfam" id="PF00743">
    <property type="entry name" value="FMO-like"/>
    <property type="match status" value="1"/>
</dbReference>
<dbReference type="GO" id="GO:0016491">
    <property type="term" value="F:oxidoreductase activity"/>
    <property type="evidence" value="ECO:0007669"/>
    <property type="project" value="UniProtKB-KW"/>
</dbReference>
<dbReference type="InterPro" id="IPR051820">
    <property type="entry name" value="FAD-binding_MO"/>
</dbReference>
<evidence type="ECO:0000256" key="7">
    <source>
        <dbReference type="SAM" id="MobiDB-lite"/>
    </source>
</evidence>
<dbReference type="RefSeq" id="WP_319954379.1">
    <property type="nucleotide sequence ID" value="NZ_JAXAVX010000005.1"/>
</dbReference>
<keyword evidence="5 8" id="KW-0560">Oxidoreductase</keyword>
<gene>
    <name evidence="8" type="ORF">SK069_11500</name>
</gene>
<evidence type="ECO:0000256" key="4">
    <source>
        <dbReference type="ARBA" id="ARBA00022827"/>
    </source>
</evidence>
<dbReference type="EC" id="1.14.13.-" evidence="8"/>
<dbReference type="EMBL" id="JAXAVX010000005">
    <property type="protein sequence ID" value="MDX8152223.1"/>
    <property type="molecule type" value="Genomic_DNA"/>
</dbReference>
<keyword evidence="9" id="KW-1185">Reference proteome</keyword>
<comment type="similarity">
    <text evidence="2">Belongs to the FAD-binding monooxygenase family.</text>
</comment>
<feature type="region of interest" description="Disordered" evidence="7">
    <location>
        <begin position="482"/>
        <end position="504"/>
    </location>
</feature>
<protein>
    <submittedName>
        <fullName evidence="8">NAD(P)/FAD-dependent oxidoreductase</fullName>
        <ecNumber evidence="8">1.14.13.-</ecNumber>
    </submittedName>
</protein>
<keyword evidence="4" id="KW-0274">FAD</keyword>
<dbReference type="Gene3D" id="3.50.50.60">
    <property type="entry name" value="FAD/NAD(P)-binding domain"/>
    <property type="match status" value="2"/>
</dbReference>
<keyword evidence="3" id="KW-0285">Flavoprotein</keyword>
<dbReference type="PRINTS" id="PR00411">
    <property type="entry name" value="PNDRDTASEI"/>
</dbReference>
<name>A0ABU4VMW6_9ACTN</name>
<evidence type="ECO:0000256" key="3">
    <source>
        <dbReference type="ARBA" id="ARBA00022630"/>
    </source>
</evidence>
<dbReference type="PANTHER" id="PTHR43872">
    <property type="entry name" value="MONOOXYGENASE, PUTATIVE (AFU_ORTHOLOGUE AFUA_8G02570)-RELATED"/>
    <property type="match status" value="1"/>
</dbReference>
<keyword evidence="6" id="KW-0503">Monooxygenase</keyword>
<evidence type="ECO:0000256" key="2">
    <source>
        <dbReference type="ARBA" id="ARBA00010139"/>
    </source>
</evidence>
<evidence type="ECO:0000256" key="1">
    <source>
        <dbReference type="ARBA" id="ARBA00001974"/>
    </source>
</evidence>
<comment type="caution">
    <text evidence="8">The sequence shown here is derived from an EMBL/GenBank/DDBJ whole genome shotgun (WGS) entry which is preliminary data.</text>
</comment>
<dbReference type="PANTHER" id="PTHR43872:SF1">
    <property type="entry name" value="MONOOXYGENASE, PUTATIVE (AFU_ORTHOLOGUE AFUA_8G02570)-RELATED"/>
    <property type="match status" value="1"/>
</dbReference>
<dbReference type="InterPro" id="IPR020946">
    <property type="entry name" value="Flavin_mOase-like"/>
</dbReference>
<evidence type="ECO:0000313" key="8">
    <source>
        <dbReference type="EMBL" id="MDX8152223.1"/>
    </source>
</evidence>
<dbReference type="Pfam" id="PF13450">
    <property type="entry name" value="NAD_binding_8"/>
    <property type="match status" value="1"/>
</dbReference>
<evidence type="ECO:0000313" key="9">
    <source>
        <dbReference type="Proteomes" id="UP001277761"/>
    </source>
</evidence>
<dbReference type="InterPro" id="IPR036188">
    <property type="entry name" value="FAD/NAD-bd_sf"/>
</dbReference>
<sequence>MTEHVDVLIVGAGLSGIGAACRLRQEHPGKSIAILESRGAIGGTWDLFRYPGIRSDSDMFTLGFDFSPWDSPQAIADGPSIREYVERTAAEYGVDRLIRFHHRAVHAAWSTPDARWTVTAERTDDPDAEPLTITCGLYYNCTGYYRYDEGFTPEFPGVESFEGTLIHPQHWPEDLDYAGKRIVVIGSGATAVTLLPSLAEQAEHVTMLQRSPSYILSLPGRDPVAPIAQKVLPRKAAYAAMRWGNVLRAAAVYNLSRRAPGLVKRLVKAGVARQLPDGYDVDTHFTPRYDPWDERLCLVPDGDLFRSIRRGNASIVTDHIETFTPTGIRLQSGRELEADIIVTATGLNLLLLGGLEIDIDGKRVDLSETIGYKGLALSGVPNLIVTLGYTNASWTLKADLISHWVCRLLRYMDEHGHRIAMPLAPPADEPTHPFLDLQSGYIMRAADRLPKQGDRAPWRLYQSYPRDVRLLRRGPILDEGMSFPPVPAADVTERDAAPRPIAAD</sequence>